<feature type="compositionally biased region" description="Basic and acidic residues" evidence="8">
    <location>
        <begin position="26"/>
        <end position="40"/>
    </location>
</feature>
<dbReference type="InterPro" id="IPR020472">
    <property type="entry name" value="WD40_PAC1"/>
</dbReference>
<feature type="repeat" description="WD" evidence="6">
    <location>
        <begin position="664"/>
        <end position="698"/>
    </location>
</feature>
<dbReference type="CDD" id="cd00200">
    <property type="entry name" value="WD40"/>
    <property type="match status" value="2"/>
</dbReference>
<evidence type="ECO:0000256" key="6">
    <source>
        <dbReference type="PROSITE-ProRule" id="PRU00221"/>
    </source>
</evidence>
<feature type="repeat" description="WD" evidence="6">
    <location>
        <begin position="231"/>
        <end position="272"/>
    </location>
</feature>
<evidence type="ECO:0000256" key="1">
    <source>
        <dbReference type="ARBA" id="ARBA00009768"/>
    </source>
</evidence>
<feature type="coiled-coil region" evidence="7">
    <location>
        <begin position="388"/>
        <end position="415"/>
    </location>
</feature>
<feature type="repeat" description="WD" evidence="6">
    <location>
        <begin position="530"/>
        <end position="570"/>
    </location>
</feature>
<dbReference type="InterPro" id="IPR019775">
    <property type="entry name" value="WD40_repeat_CS"/>
</dbReference>
<dbReference type="SMART" id="SM00320">
    <property type="entry name" value="WD40"/>
    <property type="match status" value="14"/>
</dbReference>
<name>A0A182Q1L9_9DIPT</name>
<dbReference type="InterPro" id="IPR016346">
    <property type="entry name" value="G-protein_beta_1-5"/>
</dbReference>
<proteinExistence type="inferred from homology"/>
<feature type="repeat" description="WD" evidence="6">
    <location>
        <begin position="699"/>
        <end position="731"/>
    </location>
</feature>
<dbReference type="InterPro" id="IPR001680">
    <property type="entry name" value="WD40_rpt"/>
</dbReference>
<dbReference type="InterPro" id="IPR036322">
    <property type="entry name" value="WD40_repeat_dom_sf"/>
</dbReference>
<dbReference type="InterPro" id="IPR015943">
    <property type="entry name" value="WD40/YVTN_repeat-like_dom_sf"/>
</dbReference>
<evidence type="ECO:0000256" key="5">
    <source>
        <dbReference type="ARBA" id="ARBA00023224"/>
    </source>
</evidence>
<evidence type="ECO:0000256" key="8">
    <source>
        <dbReference type="SAM" id="MobiDB-lite"/>
    </source>
</evidence>
<dbReference type="Proteomes" id="UP000075886">
    <property type="component" value="Unassembled WGS sequence"/>
</dbReference>
<dbReference type="AlphaFoldDB" id="A0A182Q1L9"/>
<feature type="repeat" description="WD" evidence="6">
    <location>
        <begin position="102"/>
        <end position="143"/>
    </location>
</feature>
<comment type="subunit">
    <text evidence="2">G proteins are composed of 3 units, alpha, beta and gamma.</text>
</comment>
<dbReference type="PROSITE" id="PS50082">
    <property type="entry name" value="WD_REPEATS_2"/>
    <property type="match status" value="11"/>
</dbReference>
<dbReference type="EnsemblMetazoa" id="AFAF001289-RA">
    <property type="protein sequence ID" value="AFAF001289-PA"/>
    <property type="gene ID" value="AFAF001289"/>
</dbReference>
<dbReference type="PANTHER" id="PTHR19850">
    <property type="entry name" value="GUANINE NUCLEOTIDE-BINDING PROTEIN BETA G PROTEIN BETA"/>
    <property type="match status" value="1"/>
</dbReference>
<keyword evidence="5" id="KW-0807">Transducer</keyword>
<dbReference type="PRINTS" id="PR00319">
    <property type="entry name" value="GPROTEINB"/>
</dbReference>
<evidence type="ECO:0000313" key="9">
    <source>
        <dbReference type="EnsemblMetazoa" id="AFAF001289-PA"/>
    </source>
</evidence>
<organism evidence="9 10">
    <name type="scientific">Anopheles farauti</name>
    <dbReference type="NCBI Taxonomy" id="69004"/>
    <lineage>
        <taxon>Eukaryota</taxon>
        <taxon>Metazoa</taxon>
        <taxon>Ecdysozoa</taxon>
        <taxon>Arthropoda</taxon>
        <taxon>Hexapoda</taxon>
        <taxon>Insecta</taxon>
        <taxon>Pterygota</taxon>
        <taxon>Neoptera</taxon>
        <taxon>Endopterygota</taxon>
        <taxon>Diptera</taxon>
        <taxon>Nematocera</taxon>
        <taxon>Culicoidea</taxon>
        <taxon>Culicidae</taxon>
        <taxon>Anophelinae</taxon>
        <taxon>Anopheles</taxon>
    </lineage>
</organism>
<keyword evidence="10" id="KW-1185">Reference proteome</keyword>
<sequence>MRACVRAPATKFDHHHRHHPAHQGQRGREGSSKVKEGRAKNERITNVYIGKMNEIEALRQEAETLKNAIRDARKAVCDTSILQATAQLEAVGRIQLRTRRTLRGHLAKIYAMHWGNDSRYLVSASQDGKLIVWDSHTTNKVHAIPLRSSWVMTCAYAPSGNYVACGGLDNICSIYNLKTREGNVRIARELGGHTGYLSCCRFLDDNQIVTSSGDMSCALWDIETGQQSTSFQGHTGDVMALSLAPQGKTFVSGACDAKAKLWDIREGQCKQTFPGHESDINAVAFFPNGFAFATGSDDATCRLFDIRADQELAMYSHDNIICGITSVAFSKSGRLLLAGYDDFNCNVWDTMKAERAGILAGHDNRVSCLGVTENGMAVATGSWDSFLRKKEMNELEALRQEAETLKNAIRDARKAACDTSLVQATNNLEPIGRIQMRTRRTLRGHLAKIYAMHWGSDSRNLVSASQDGKLIVWDSHTTNKVHAIPLRSSWVMTCAYAPSGNFVACGGLDNICSIYNLKTREGNVRVSRELPGHTGYLSCCRFLDDNQIVTSSGDMSCGLWDIETGQQCTSFLGHTGDVMALSLSPQCRVFVSGACDASAKLWDIREGQCKQTFPGHESDINAVTFFPNGHAFATGSDDATCRLFDIRADQELAMYSHDNIICGITSVAFSKSGRLLLAGYDDFNCNVWDTMKAERAGILAGHDNRVSCLGVTENGMAVATGSWDSFLRVWN</sequence>
<comment type="similarity">
    <text evidence="1">Belongs to the WD repeat G protein beta family.</text>
</comment>
<feature type="repeat" description="WD" evidence="6">
    <location>
        <begin position="442"/>
        <end position="483"/>
    </location>
</feature>
<dbReference type="SUPFAM" id="SSF50978">
    <property type="entry name" value="WD40 repeat-like"/>
    <property type="match status" value="2"/>
</dbReference>
<dbReference type="PRINTS" id="PR00320">
    <property type="entry name" value="GPROTEINBRPT"/>
</dbReference>
<dbReference type="Pfam" id="PF25391">
    <property type="entry name" value="WD40_Gbeta"/>
    <property type="match status" value="2"/>
</dbReference>
<feature type="repeat" description="WD" evidence="6">
    <location>
        <begin position="571"/>
        <end position="612"/>
    </location>
</feature>
<keyword evidence="7" id="KW-0175">Coiled coil</keyword>
<dbReference type="FunFam" id="2.130.10.10:FF:000007">
    <property type="entry name" value="Guanine nucleotide-binding protein G(I)/G(S)/G(T) subunit beta-1"/>
    <property type="match status" value="2"/>
</dbReference>
<feature type="region of interest" description="Disordered" evidence="8">
    <location>
        <begin position="1"/>
        <end position="40"/>
    </location>
</feature>
<evidence type="ECO:0000256" key="2">
    <source>
        <dbReference type="ARBA" id="ARBA00011581"/>
    </source>
</evidence>
<dbReference type="PROSITE" id="PS00678">
    <property type="entry name" value="WD_REPEATS_1"/>
    <property type="match status" value="2"/>
</dbReference>
<dbReference type="VEuPathDB" id="VectorBase:AFAF001289"/>
<dbReference type="GO" id="GO:0007165">
    <property type="term" value="P:signal transduction"/>
    <property type="evidence" value="ECO:0007669"/>
    <property type="project" value="UniProtKB-KW"/>
</dbReference>
<feature type="coiled-coil region" evidence="7">
    <location>
        <begin position="48"/>
        <end position="75"/>
    </location>
</feature>
<feature type="repeat" description="WD" evidence="6">
    <location>
        <begin position="613"/>
        <end position="654"/>
    </location>
</feature>
<evidence type="ECO:0000256" key="7">
    <source>
        <dbReference type="SAM" id="Coils"/>
    </source>
</evidence>
<feature type="repeat" description="WD" evidence="6">
    <location>
        <begin position="190"/>
        <end position="230"/>
    </location>
</feature>
<dbReference type="Gene3D" id="2.130.10.10">
    <property type="entry name" value="YVTN repeat-like/Quinoprotein amine dehydrogenase"/>
    <property type="match status" value="2"/>
</dbReference>
<evidence type="ECO:0000256" key="3">
    <source>
        <dbReference type="ARBA" id="ARBA00022574"/>
    </source>
</evidence>
<protein>
    <submittedName>
        <fullName evidence="9">Uncharacterized protein</fullName>
    </submittedName>
</protein>
<feature type="repeat" description="WD" evidence="6">
    <location>
        <begin position="273"/>
        <end position="314"/>
    </location>
</feature>
<keyword evidence="3 6" id="KW-0853">WD repeat</keyword>
<dbReference type="InterPro" id="IPR001632">
    <property type="entry name" value="WD40_G-protein_beta-like"/>
</dbReference>
<dbReference type="EMBL" id="AXCN02002336">
    <property type="status" value="NOT_ANNOTATED_CDS"/>
    <property type="molecule type" value="Genomic_DNA"/>
</dbReference>
<evidence type="ECO:0000313" key="10">
    <source>
        <dbReference type="Proteomes" id="UP000075886"/>
    </source>
</evidence>
<evidence type="ECO:0000256" key="4">
    <source>
        <dbReference type="ARBA" id="ARBA00022737"/>
    </source>
</evidence>
<keyword evidence="4" id="KW-0677">Repeat</keyword>
<reference evidence="10" key="1">
    <citation type="submission" date="2014-01" db="EMBL/GenBank/DDBJ databases">
        <title>The Genome Sequence of Anopheles farauti FAR1 (V2).</title>
        <authorList>
            <consortium name="The Broad Institute Genomics Platform"/>
            <person name="Neafsey D.E."/>
            <person name="Besansky N."/>
            <person name="Howell P."/>
            <person name="Walton C."/>
            <person name="Young S.K."/>
            <person name="Zeng Q."/>
            <person name="Gargeya S."/>
            <person name="Fitzgerald M."/>
            <person name="Haas B."/>
            <person name="Abouelleil A."/>
            <person name="Allen A.W."/>
            <person name="Alvarado L."/>
            <person name="Arachchi H.M."/>
            <person name="Berlin A.M."/>
            <person name="Chapman S.B."/>
            <person name="Gainer-Dewar J."/>
            <person name="Goldberg J."/>
            <person name="Griggs A."/>
            <person name="Gujja S."/>
            <person name="Hansen M."/>
            <person name="Howarth C."/>
            <person name="Imamovic A."/>
            <person name="Ireland A."/>
            <person name="Larimer J."/>
            <person name="McCowan C."/>
            <person name="Murphy C."/>
            <person name="Pearson M."/>
            <person name="Poon T.W."/>
            <person name="Priest M."/>
            <person name="Roberts A."/>
            <person name="Saif S."/>
            <person name="Shea T."/>
            <person name="Sisk P."/>
            <person name="Sykes S."/>
            <person name="Wortman J."/>
            <person name="Nusbaum C."/>
            <person name="Birren B."/>
        </authorList>
    </citation>
    <scope>NUCLEOTIDE SEQUENCE [LARGE SCALE GENOMIC DNA]</scope>
    <source>
        <strain evidence="10">FAR1</strain>
    </source>
</reference>
<dbReference type="PROSITE" id="PS50294">
    <property type="entry name" value="WD_REPEATS_REGION"/>
    <property type="match status" value="7"/>
</dbReference>
<reference evidence="9" key="2">
    <citation type="submission" date="2020-05" db="UniProtKB">
        <authorList>
            <consortium name="EnsemblMetazoa"/>
        </authorList>
    </citation>
    <scope>IDENTIFICATION</scope>
    <source>
        <strain evidence="9">FAR1</strain>
    </source>
</reference>
<dbReference type="STRING" id="69004.A0A182Q1L9"/>
<accession>A0A182Q1L9</accession>
<feature type="repeat" description="WD" evidence="6">
    <location>
        <begin position="324"/>
        <end position="358"/>
    </location>
</feature>